<dbReference type="FunFam" id="3.90.260.10:FF:000001">
    <property type="entry name" value="Protein-glutamine gamma-glutamyltransferase 2"/>
    <property type="match status" value="1"/>
</dbReference>
<dbReference type="GO" id="GO:0046872">
    <property type="term" value="F:metal ion binding"/>
    <property type="evidence" value="ECO:0007669"/>
    <property type="project" value="UniProtKB-KW"/>
</dbReference>
<dbReference type="InterPro" id="IPR013783">
    <property type="entry name" value="Ig-like_fold"/>
</dbReference>
<feature type="binding site" evidence="8">
    <location>
        <position position="363"/>
    </location>
    <ligand>
        <name>Ca(2+)</name>
        <dbReference type="ChEBI" id="CHEBI:29108"/>
    </ligand>
</feature>
<dbReference type="InterPro" id="IPR023608">
    <property type="entry name" value="Transglutaminase_animal"/>
</dbReference>
<evidence type="ECO:0000259" key="9">
    <source>
        <dbReference type="SMART" id="SM00460"/>
    </source>
</evidence>
<feature type="active site" evidence="7">
    <location>
        <position position="192"/>
    </location>
</feature>
<reference evidence="10" key="1">
    <citation type="submission" date="2020-04" db="EMBL/GenBank/DDBJ databases">
        <authorList>
            <person name="Neveu A P."/>
        </authorList>
    </citation>
    <scope>NUCLEOTIDE SEQUENCE</scope>
    <source>
        <tissue evidence="10">Whole embryo</tissue>
    </source>
</reference>
<dbReference type="Gene3D" id="2.60.40.10">
    <property type="entry name" value="Immunoglobulins"/>
    <property type="match status" value="2"/>
</dbReference>
<comment type="similarity">
    <text evidence="1">Belongs to the transglutaminase superfamily. Transglutaminase family.</text>
</comment>
<dbReference type="SUPFAM" id="SSF49309">
    <property type="entry name" value="Transglutaminase, two C-terminal domains"/>
    <property type="match status" value="2"/>
</dbReference>
<evidence type="ECO:0000256" key="1">
    <source>
        <dbReference type="ARBA" id="ARBA00005968"/>
    </source>
</evidence>
<gene>
    <name evidence="10" type="primary">Tgm2-003</name>
</gene>
<dbReference type="SMART" id="SM00460">
    <property type="entry name" value="TGc"/>
    <property type="match status" value="1"/>
</dbReference>
<keyword evidence="5" id="KW-0012">Acyltransferase</keyword>
<evidence type="ECO:0000256" key="5">
    <source>
        <dbReference type="ARBA" id="ARBA00023315"/>
    </source>
</evidence>
<dbReference type="InterPro" id="IPR008958">
    <property type="entry name" value="Transglutaminase_C"/>
</dbReference>
<feature type="binding site" evidence="8">
    <location>
        <position position="313"/>
    </location>
    <ligand>
        <name>Ca(2+)</name>
        <dbReference type="ChEBI" id="CHEBI:29108"/>
    </ligand>
</feature>
<dbReference type="EC" id="2.3.2.13" evidence="6"/>
<evidence type="ECO:0000256" key="8">
    <source>
        <dbReference type="PIRSR" id="PIRSR000459-2"/>
    </source>
</evidence>
<keyword evidence="3 8" id="KW-0479">Metal-binding</keyword>
<keyword evidence="4 8" id="KW-0106">Calcium</keyword>
<evidence type="ECO:0000256" key="4">
    <source>
        <dbReference type="ARBA" id="ARBA00022837"/>
    </source>
</evidence>
<dbReference type="SUPFAM" id="SSF54001">
    <property type="entry name" value="Cysteine proteinases"/>
    <property type="match status" value="1"/>
</dbReference>
<dbReference type="InterPro" id="IPR050779">
    <property type="entry name" value="Transglutaminase"/>
</dbReference>
<dbReference type="InterPro" id="IPR038765">
    <property type="entry name" value="Papain-like_cys_pep_sf"/>
</dbReference>
<dbReference type="Gene3D" id="3.90.260.10">
    <property type="entry name" value="Transglutaminase-like"/>
    <property type="match status" value="1"/>
</dbReference>
<evidence type="ECO:0000256" key="6">
    <source>
        <dbReference type="ARBA" id="ARBA00024222"/>
    </source>
</evidence>
<dbReference type="InterPro" id="IPR013808">
    <property type="entry name" value="Transglutaminase_AS"/>
</dbReference>
<proteinExistence type="evidence at transcript level"/>
<dbReference type="GO" id="GO:0003810">
    <property type="term" value="F:protein-glutamine gamma-glutamyltransferase activity"/>
    <property type="evidence" value="ECO:0007669"/>
    <property type="project" value="UniProtKB-EC"/>
</dbReference>
<sequence>MLAGQDDATQKISVDLKIPPKNKKKSYKLTVEVTSELETGMKTERTTKPDIIVIFNPFSPTDNCYMENSADRDEYVLNDTGKIYFGQWYRIGGKDWLFGQFEEGILDIALKLLRKDSRAIKNPEKSLKKRASPAYCSRVLSAMVNCNDDDGIIWGNWSGDYADGKSPTSWSGSVQIMKQWNETNEAVKYGQCWVFSGVLTTALRALGIPARSITNYRSAHDTEYNMTIDKFIGEDGEETNFTSDSIWNFHVWNEGWFRRPDLPKGYDGWQAVDATPQEESSGIMQCGPAPVKAVQKGEIYIGTDTNFLFGEVNADVVWWSVDAGGEVTGMLKRDKRDVGKRISTKAVGSDEREDVTKYYKFEEDTPEERTAFERAYAHGRKADYHDKFVIKEEGAMQIDITTGGDTMNGKPISVKIVVNNTTKENRDVIVTTVMHTLLNNENRCAFIKRDKREVAIAAGQANEQDIVLAFGEYGHRLVDENVIRVTTTARVKQTNNLYVDTFDLQVDSPPGVLTIECADTFLRREYSEISFTITNPLPITLTDGVFTIVGSGVTNGKTVKANGPIGPGETFKSQPVEVYPYRSGRTYLYADFDATEFKNVKAAKAIRVE</sequence>
<evidence type="ECO:0000256" key="7">
    <source>
        <dbReference type="PIRSR" id="PIRSR000459-1"/>
    </source>
</evidence>
<dbReference type="PROSITE" id="PS00547">
    <property type="entry name" value="TRANSGLUTAMINASES"/>
    <property type="match status" value="1"/>
</dbReference>
<dbReference type="AlphaFoldDB" id="A0A6F9DU27"/>
<dbReference type="EMBL" id="LR791070">
    <property type="protein sequence ID" value="CAB3266932.1"/>
    <property type="molecule type" value="mRNA"/>
</dbReference>
<evidence type="ECO:0000256" key="3">
    <source>
        <dbReference type="ARBA" id="ARBA00022723"/>
    </source>
</evidence>
<feature type="domain" description="Transglutaminase-like" evidence="9">
    <location>
        <begin position="184"/>
        <end position="276"/>
    </location>
</feature>
<accession>A0A6F9DU27</accession>
<evidence type="ECO:0000256" key="2">
    <source>
        <dbReference type="ARBA" id="ARBA00022679"/>
    </source>
</evidence>
<feature type="binding site" evidence="8">
    <location>
        <position position="368"/>
    </location>
    <ligand>
        <name>Ca(2+)</name>
        <dbReference type="ChEBI" id="CHEBI:29108"/>
    </ligand>
</feature>
<dbReference type="InterPro" id="IPR002931">
    <property type="entry name" value="Transglutaminase-like"/>
</dbReference>
<dbReference type="InterPro" id="IPR036238">
    <property type="entry name" value="Transglutaminase_C_sf"/>
</dbReference>
<comment type="cofactor">
    <cofactor evidence="8">
        <name>Ca(2+)</name>
        <dbReference type="ChEBI" id="CHEBI:29108"/>
    </cofactor>
    <text evidence="8">Binds 1 Ca(2+) ion per subunit.</text>
</comment>
<feature type="active site" evidence="7">
    <location>
        <position position="250"/>
    </location>
</feature>
<feature type="active site" evidence="7">
    <location>
        <position position="273"/>
    </location>
</feature>
<dbReference type="InterPro" id="IPR036985">
    <property type="entry name" value="Transglutaminase-like_sf"/>
</dbReference>
<keyword evidence="2" id="KW-0808">Transferase</keyword>
<name>A0A6F9DU27_9ASCI</name>
<dbReference type="PANTHER" id="PTHR11590">
    <property type="entry name" value="PROTEIN-GLUTAMINE GAMMA-GLUTAMYLTRANSFERASE"/>
    <property type="match status" value="1"/>
</dbReference>
<feature type="binding site" evidence="8">
    <location>
        <position position="315"/>
    </location>
    <ligand>
        <name>Ca(2+)</name>
        <dbReference type="ChEBI" id="CHEBI:29108"/>
    </ligand>
</feature>
<organism evidence="10">
    <name type="scientific">Phallusia mammillata</name>
    <dbReference type="NCBI Taxonomy" id="59560"/>
    <lineage>
        <taxon>Eukaryota</taxon>
        <taxon>Metazoa</taxon>
        <taxon>Chordata</taxon>
        <taxon>Tunicata</taxon>
        <taxon>Ascidiacea</taxon>
        <taxon>Phlebobranchia</taxon>
        <taxon>Ascidiidae</taxon>
        <taxon>Phallusia</taxon>
    </lineage>
</organism>
<dbReference type="Pfam" id="PF01841">
    <property type="entry name" value="Transglut_core"/>
    <property type="match status" value="1"/>
</dbReference>
<dbReference type="PIRSF" id="PIRSF000459">
    <property type="entry name" value="TGM_EBP42"/>
    <property type="match status" value="1"/>
</dbReference>
<protein>
    <recommendedName>
        <fullName evidence="6">protein-glutamine gamma-glutamyltransferase</fullName>
        <ecNumber evidence="6">2.3.2.13</ecNumber>
    </recommendedName>
</protein>
<dbReference type="PANTHER" id="PTHR11590:SF81">
    <property type="entry name" value="PROTEIN-GLUTAMINE GAMMA-GLUTAMYLTRANSFERASE K-LIKE ISOFORM X4"/>
    <property type="match status" value="1"/>
</dbReference>
<dbReference type="Pfam" id="PF00927">
    <property type="entry name" value="Transglut_C"/>
    <property type="match status" value="2"/>
</dbReference>
<evidence type="ECO:0000313" key="10">
    <source>
        <dbReference type="EMBL" id="CAB3266932.1"/>
    </source>
</evidence>